<dbReference type="InterPro" id="IPR032809">
    <property type="entry name" value="Put_HupE_UreJ"/>
</dbReference>
<protein>
    <recommendedName>
        <fullName evidence="5">HupE/UreJ family protein</fullName>
    </recommendedName>
</protein>
<name>A0A2U1SNT4_METSR</name>
<keyword evidence="1" id="KW-1133">Transmembrane helix</keyword>
<dbReference type="OrthoDB" id="9808870at2"/>
<reference evidence="3 4" key="1">
    <citation type="journal article" date="2018" name="Appl. Microbiol. Biotechnol.">
        <title>Co-cultivation of the strictly anaerobic methanogen Methanosarcina barkeri with aerobic methanotrophs in an oxygen-limited membrane bioreactor.</title>
        <authorList>
            <person name="In 't Zandt M.H."/>
            <person name="van den Bosch T.J.M."/>
            <person name="Rijkers R."/>
            <person name="van Kessel M.A.H.J."/>
            <person name="Jetten M.S.M."/>
            <person name="Welte C.U."/>
        </authorList>
    </citation>
    <scope>NUCLEOTIDE SEQUENCE [LARGE SCALE GENOMIC DNA]</scope>
    <source>
        <strain evidence="3 4">DSM 17706</strain>
    </source>
</reference>
<dbReference type="Proteomes" id="UP000245137">
    <property type="component" value="Unassembled WGS sequence"/>
</dbReference>
<comment type="caution">
    <text evidence="3">The sequence shown here is derived from an EMBL/GenBank/DDBJ whole genome shotgun (WGS) entry which is preliminary data.</text>
</comment>
<evidence type="ECO:0000256" key="2">
    <source>
        <dbReference type="SAM" id="SignalP"/>
    </source>
</evidence>
<feature type="transmembrane region" description="Helical" evidence="1">
    <location>
        <begin position="338"/>
        <end position="355"/>
    </location>
</feature>
<sequence length="372" mass="40118">MSWSSKCLPLVVAALLASLAPAFAHTADISTAKITPEKDRSYQIDVGFLATDLERIFSQTMAERAGVELSQPGVLETQIGKLVQRRVSMHDAEGHACAGRVDYAGEDPANADSALVKLKFDCSGVAGQIFYDAKELLAVAGSKAKHLVTLTGENAGETMLYPADPPLDLSKPLETVWQLMWKFVQAGVEHILTGYDHVCFLIAILLWATRVWPVVKIVTAFTVSHSITLSLAALDIVTLPSQWVEAAIAASIIYVAVENFFSRRVDGRWRDTFLFGFIHGFGFASSLKELGVPANAVLPALASFNIGVELGQVAIVLVFVPALLFIDKQTGGKRSPRLVYALSAAIALLGAYWLLERVGALDFVLAHLGHSA</sequence>
<proteinExistence type="predicted"/>
<keyword evidence="1" id="KW-0472">Membrane</keyword>
<feature type="transmembrane region" description="Helical" evidence="1">
    <location>
        <begin position="304"/>
        <end position="326"/>
    </location>
</feature>
<feature type="signal peptide" evidence="2">
    <location>
        <begin position="1"/>
        <end position="24"/>
    </location>
</feature>
<dbReference type="RefSeq" id="WP_108917848.1">
    <property type="nucleotide sequence ID" value="NZ_BGJY01000001.1"/>
</dbReference>
<keyword evidence="2" id="KW-0732">Signal</keyword>
<gene>
    <name evidence="3" type="ORF">C5689_13805</name>
</gene>
<keyword evidence="1" id="KW-0812">Transmembrane</keyword>
<evidence type="ECO:0000313" key="4">
    <source>
        <dbReference type="Proteomes" id="UP000245137"/>
    </source>
</evidence>
<organism evidence="3 4">
    <name type="scientific">Methylosinus sporium</name>
    <dbReference type="NCBI Taxonomy" id="428"/>
    <lineage>
        <taxon>Bacteria</taxon>
        <taxon>Pseudomonadati</taxon>
        <taxon>Pseudomonadota</taxon>
        <taxon>Alphaproteobacteria</taxon>
        <taxon>Hyphomicrobiales</taxon>
        <taxon>Methylocystaceae</taxon>
        <taxon>Methylosinus</taxon>
    </lineage>
</organism>
<dbReference type="AlphaFoldDB" id="A0A2U1SNT4"/>
<evidence type="ECO:0000313" key="3">
    <source>
        <dbReference type="EMBL" id="PWB93271.1"/>
    </source>
</evidence>
<dbReference type="Pfam" id="PF13795">
    <property type="entry name" value="HupE_UreJ_2"/>
    <property type="match status" value="1"/>
</dbReference>
<feature type="chain" id="PRO_5015569350" description="HupE/UreJ family protein" evidence="2">
    <location>
        <begin position="25"/>
        <end position="372"/>
    </location>
</feature>
<keyword evidence="4" id="KW-1185">Reference proteome</keyword>
<dbReference type="EMBL" id="PUIV01000024">
    <property type="protein sequence ID" value="PWB93271.1"/>
    <property type="molecule type" value="Genomic_DNA"/>
</dbReference>
<accession>A0A2U1SNT4</accession>
<evidence type="ECO:0000256" key="1">
    <source>
        <dbReference type="SAM" id="Phobius"/>
    </source>
</evidence>
<evidence type="ECO:0008006" key="5">
    <source>
        <dbReference type="Google" id="ProtNLM"/>
    </source>
</evidence>